<dbReference type="Gene3D" id="3.40.33.10">
    <property type="entry name" value="CAP"/>
    <property type="match status" value="1"/>
</dbReference>
<gene>
    <name evidence="2" type="ORF">ANCCAN_03256</name>
</gene>
<dbReference type="PANTHER" id="PTHR10334">
    <property type="entry name" value="CYSTEINE-RICH SECRETORY PROTEIN-RELATED"/>
    <property type="match status" value="1"/>
</dbReference>
<accession>A0A368H204</accession>
<dbReference type="InterPro" id="IPR014044">
    <property type="entry name" value="CAP_dom"/>
</dbReference>
<evidence type="ECO:0000313" key="3">
    <source>
        <dbReference type="Proteomes" id="UP000252519"/>
    </source>
</evidence>
<dbReference type="STRING" id="29170.A0A368H204"/>
<dbReference type="SMART" id="SM00198">
    <property type="entry name" value="SCP"/>
    <property type="match status" value="1"/>
</dbReference>
<dbReference type="EMBL" id="JOJR01000021">
    <property type="protein sequence ID" value="RCN50643.1"/>
    <property type="molecule type" value="Genomic_DNA"/>
</dbReference>
<comment type="caution">
    <text evidence="2">The sequence shown here is derived from an EMBL/GenBank/DDBJ whole genome shotgun (WGS) entry which is preliminary data.</text>
</comment>
<dbReference type="InterPro" id="IPR001283">
    <property type="entry name" value="CRISP-related"/>
</dbReference>
<reference evidence="2 3" key="1">
    <citation type="submission" date="2014-10" db="EMBL/GenBank/DDBJ databases">
        <title>Draft genome of the hookworm Ancylostoma caninum.</title>
        <authorList>
            <person name="Mitreva M."/>
        </authorList>
    </citation>
    <scope>NUCLEOTIDE SEQUENCE [LARGE SCALE GENOMIC DNA]</scope>
    <source>
        <strain evidence="2 3">Baltimore</strain>
    </source>
</reference>
<dbReference type="CDD" id="cd05380">
    <property type="entry name" value="CAP_euk"/>
    <property type="match status" value="1"/>
</dbReference>
<evidence type="ECO:0000259" key="1">
    <source>
        <dbReference type="SMART" id="SM00198"/>
    </source>
</evidence>
<evidence type="ECO:0000313" key="2">
    <source>
        <dbReference type="EMBL" id="RCN50643.1"/>
    </source>
</evidence>
<sequence>MVHVSTLKHKTAMKSYLVISAAILGIAYADVRQYHLADYSKCPQNEIMNNDMREKVTDMHNAYRSKFARDHQASKMRKLVYDCAIEKGIYESDTKCEMKPSMEEENVEVIDGNSDDLTVISEAGNSWWSEILDLKGKDVYNSVDNTSEIANMAWESHAKLGCAVVECSKKTHVVCRYGPEGKGEGKKIYEKGETCSQCSDYGQGVTCDNDEWEGLLCS</sequence>
<dbReference type="OrthoDB" id="5874910at2759"/>
<dbReference type="Pfam" id="PF00188">
    <property type="entry name" value="CAP"/>
    <property type="match status" value="1"/>
</dbReference>
<keyword evidence="3" id="KW-1185">Reference proteome</keyword>
<dbReference type="Proteomes" id="UP000252519">
    <property type="component" value="Unassembled WGS sequence"/>
</dbReference>
<dbReference type="SUPFAM" id="SSF55797">
    <property type="entry name" value="PR-1-like"/>
    <property type="match status" value="1"/>
</dbReference>
<name>A0A368H204_ANCCA</name>
<organism evidence="2 3">
    <name type="scientific">Ancylostoma caninum</name>
    <name type="common">Dog hookworm</name>
    <dbReference type="NCBI Taxonomy" id="29170"/>
    <lineage>
        <taxon>Eukaryota</taxon>
        <taxon>Metazoa</taxon>
        <taxon>Ecdysozoa</taxon>
        <taxon>Nematoda</taxon>
        <taxon>Chromadorea</taxon>
        <taxon>Rhabditida</taxon>
        <taxon>Rhabditina</taxon>
        <taxon>Rhabditomorpha</taxon>
        <taxon>Strongyloidea</taxon>
        <taxon>Ancylostomatidae</taxon>
        <taxon>Ancylostomatinae</taxon>
        <taxon>Ancylostoma</taxon>
    </lineage>
</organism>
<dbReference type="InterPro" id="IPR035940">
    <property type="entry name" value="CAP_sf"/>
</dbReference>
<feature type="domain" description="SCP" evidence="1">
    <location>
        <begin position="51"/>
        <end position="185"/>
    </location>
</feature>
<dbReference type="AlphaFoldDB" id="A0A368H204"/>
<proteinExistence type="predicted"/>
<protein>
    <submittedName>
        <fullName evidence="2">SCP-like protein</fullName>
    </submittedName>
</protein>